<protein>
    <recommendedName>
        <fullName evidence="6">L1 transposable element RRM domain-containing protein</fullName>
    </recommendedName>
</protein>
<dbReference type="Ensembl" id="ENSACLT00000018090.2">
    <property type="protein sequence ID" value="ENSACLP00000017670.2"/>
    <property type="gene ID" value="ENSACLG00000012071.2"/>
</dbReference>
<proteinExistence type="predicted"/>
<evidence type="ECO:0000256" key="1">
    <source>
        <dbReference type="SAM" id="Coils"/>
    </source>
</evidence>
<evidence type="ECO:0008006" key="6">
    <source>
        <dbReference type="Google" id="ProtNLM"/>
    </source>
</evidence>
<reference evidence="4" key="3">
    <citation type="submission" date="2025-08" db="UniProtKB">
        <authorList>
            <consortium name="Ensembl"/>
        </authorList>
    </citation>
    <scope>IDENTIFICATION</scope>
</reference>
<keyword evidence="1" id="KW-0175">Coiled coil</keyword>
<feature type="transmembrane region" description="Helical" evidence="3">
    <location>
        <begin position="246"/>
        <end position="270"/>
    </location>
</feature>
<accession>A0A3P8PKX1</accession>
<reference evidence="5" key="2">
    <citation type="submission" date="2023-03" db="EMBL/GenBank/DDBJ databases">
        <authorList>
            <consortium name="Wellcome Sanger Institute Data Sharing"/>
        </authorList>
    </citation>
    <scope>NUCLEOTIDE SEQUENCE [LARGE SCALE GENOMIC DNA]</scope>
</reference>
<evidence type="ECO:0000313" key="4">
    <source>
        <dbReference type="Ensembl" id="ENSACLP00000017670.2"/>
    </source>
</evidence>
<feature type="region of interest" description="Disordered" evidence="2">
    <location>
        <begin position="1"/>
        <end position="39"/>
    </location>
</feature>
<dbReference type="OMA" id="MGIETKH"/>
<evidence type="ECO:0000256" key="2">
    <source>
        <dbReference type="SAM" id="MobiDB-lite"/>
    </source>
</evidence>
<evidence type="ECO:0000256" key="3">
    <source>
        <dbReference type="SAM" id="Phobius"/>
    </source>
</evidence>
<dbReference type="SUPFAM" id="SSF57997">
    <property type="entry name" value="Tropomyosin"/>
    <property type="match status" value="1"/>
</dbReference>
<dbReference type="AlphaFoldDB" id="A0A3P8PKX1"/>
<dbReference type="Gene3D" id="3.30.70.1820">
    <property type="entry name" value="L1 transposable element, RRM domain"/>
    <property type="match status" value="1"/>
</dbReference>
<dbReference type="Proteomes" id="UP000265100">
    <property type="component" value="Chromosome 5"/>
</dbReference>
<feature type="coiled-coil region" evidence="1">
    <location>
        <begin position="81"/>
        <end position="122"/>
    </location>
</feature>
<dbReference type="Gene3D" id="1.20.5.340">
    <property type="match status" value="1"/>
</dbReference>
<organism evidence="4 5">
    <name type="scientific">Astatotilapia calliptera</name>
    <name type="common">Eastern happy</name>
    <name type="synonym">Chromis callipterus</name>
    <dbReference type="NCBI Taxonomy" id="8154"/>
    <lineage>
        <taxon>Eukaryota</taxon>
        <taxon>Metazoa</taxon>
        <taxon>Chordata</taxon>
        <taxon>Craniata</taxon>
        <taxon>Vertebrata</taxon>
        <taxon>Euteleostomi</taxon>
        <taxon>Actinopterygii</taxon>
        <taxon>Neopterygii</taxon>
        <taxon>Teleostei</taxon>
        <taxon>Neoteleostei</taxon>
        <taxon>Acanthomorphata</taxon>
        <taxon>Ovalentaria</taxon>
        <taxon>Cichlomorphae</taxon>
        <taxon>Cichliformes</taxon>
        <taxon>Cichlidae</taxon>
        <taxon>African cichlids</taxon>
        <taxon>Pseudocrenilabrinae</taxon>
        <taxon>Haplochromini</taxon>
        <taxon>Astatotilapia</taxon>
    </lineage>
</organism>
<reference evidence="4 5" key="1">
    <citation type="submission" date="2018-05" db="EMBL/GenBank/DDBJ databases">
        <authorList>
            <person name="Datahose"/>
        </authorList>
    </citation>
    <scope>NUCLEOTIDE SEQUENCE</scope>
</reference>
<keyword evidence="3" id="KW-1133">Transmembrane helix</keyword>
<reference evidence="4" key="4">
    <citation type="submission" date="2025-09" db="UniProtKB">
        <authorList>
            <consortium name="Ensembl"/>
        </authorList>
    </citation>
    <scope>IDENTIFICATION</scope>
</reference>
<sequence>MPPTRAAKSASNKSPEESEAKEGMSTSTATTPSTPDTDALAAEISKTVVDKISTMMENKFDELSLSLKSISAQLELNSQRISDTENRISTAEDSLSGMETRLADMETKVNTLMEKCLDLEGRSRRDNIVILNLKEGTEGREPVKFLEGWLPTLLSIQTKQGKIKIDRAHRSIGLSRPNHPLCQKRIQKNMRFYMRYPATLNFSHGGNNYFFRKSEDALTKFSFLMDRRIVFWGGGKGDFRGCFFSLFLSLICVVIVSVVCLFIFSCLCLYNVSKITRIPFYGNICLLNCSSALREMVSHTSCYNRGGKETITKEIELI</sequence>
<dbReference type="InterPro" id="IPR004244">
    <property type="entry name" value="Transposase_22"/>
</dbReference>
<dbReference type="GeneTree" id="ENSGT00940000171721"/>
<keyword evidence="5" id="KW-1185">Reference proteome</keyword>
<keyword evidence="3" id="KW-0472">Membrane</keyword>
<evidence type="ECO:0000313" key="5">
    <source>
        <dbReference type="Proteomes" id="UP000265100"/>
    </source>
</evidence>
<name>A0A3P8PKX1_ASTCA</name>
<dbReference type="PANTHER" id="PTHR11505">
    <property type="entry name" value="L1 TRANSPOSABLE ELEMENT-RELATED"/>
    <property type="match status" value="1"/>
</dbReference>
<feature type="compositionally biased region" description="Low complexity" evidence="2">
    <location>
        <begin position="26"/>
        <end position="39"/>
    </location>
</feature>
<keyword evidence="3" id="KW-0812">Transmembrane</keyword>